<accession>A0ABW8JF88</accession>
<dbReference type="InterPro" id="IPR027056">
    <property type="entry name" value="Gluconate_2DH_su3"/>
</dbReference>
<protein>
    <submittedName>
        <fullName evidence="1">Gluconate 2-dehydrogenase subunit 3 family protein</fullName>
    </submittedName>
</protein>
<dbReference type="Pfam" id="PF13618">
    <property type="entry name" value="Gluconate_2-dh3"/>
    <property type="match status" value="1"/>
</dbReference>
<evidence type="ECO:0000313" key="1">
    <source>
        <dbReference type="EMBL" id="MFK2899513.1"/>
    </source>
</evidence>
<keyword evidence="2" id="KW-1185">Reference proteome</keyword>
<name>A0ABW8JF88_9GAMM</name>
<evidence type="ECO:0000313" key="2">
    <source>
        <dbReference type="Proteomes" id="UP001620461"/>
    </source>
</evidence>
<sequence length="241" mass="26467">MRTSTVLATYDSRDADDICLSRRRFLVLTASTLPVLLLGGCTTSRSAPTTKYFTAGEMRFVRAAVARLIPADELGPGALEAGVAEFIDSQLAGSFGRASSWYMEGPWQLGTEQQGYQLSLTPSELYRSAIPFVEAHCRQLYGAIFAVLPSSKQDDVLHALEKGNVPMTGIPKDTFFEALLQNTMEGFFADPIYGGNRDFIGWKLIGFPGPRYNYLEEIGKFGQPYNQPFVSLGGRVPKVEA</sequence>
<proteinExistence type="predicted"/>
<dbReference type="Proteomes" id="UP001620461">
    <property type="component" value="Unassembled WGS sequence"/>
</dbReference>
<gene>
    <name evidence="1" type="ORF">ISP15_04130</name>
</gene>
<reference evidence="1 2" key="1">
    <citation type="submission" date="2020-10" db="EMBL/GenBank/DDBJ databases">
        <title>Phylogeny of dyella-like bacteria.</title>
        <authorList>
            <person name="Fu J."/>
        </authorList>
    </citation>
    <scope>NUCLEOTIDE SEQUENCE [LARGE SCALE GENOMIC DNA]</scope>
    <source>
        <strain evidence="1 2">JP1</strain>
    </source>
</reference>
<organism evidence="1 2">
    <name type="scientific">Dyella jejuensis</name>
    <dbReference type="NCBI Taxonomy" id="1432009"/>
    <lineage>
        <taxon>Bacteria</taxon>
        <taxon>Pseudomonadati</taxon>
        <taxon>Pseudomonadota</taxon>
        <taxon>Gammaproteobacteria</taxon>
        <taxon>Lysobacterales</taxon>
        <taxon>Rhodanobacteraceae</taxon>
        <taxon>Dyella</taxon>
    </lineage>
</organism>
<comment type="caution">
    <text evidence="1">The sequence shown here is derived from an EMBL/GenBank/DDBJ whole genome shotgun (WGS) entry which is preliminary data.</text>
</comment>
<dbReference type="EMBL" id="JADIKJ010000003">
    <property type="protein sequence ID" value="MFK2899513.1"/>
    <property type="molecule type" value="Genomic_DNA"/>
</dbReference>